<dbReference type="EMBL" id="AGEG01000006">
    <property type="protein sequence ID" value="EHR37456.1"/>
    <property type="molecule type" value="Genomic_DNA"/>
</dbReference>
<dbReference type="HOGENOM" id="CLU_063199_4_0_9"/>
<keyword evidence="8" id="KW-1185">Reference proteome</keyword>
<feature type="transmembrane region" description="Helical" evidence="6">
    <location>
        <begin position="153"/>
        <end position="175"/>
    </location>
</feature>
<dbReference type="PANTHER" id="PTHR33545:SF5">
    <property type="entry name" value="UPF0750 MEMBRANE PROTEIN YITT"/>
    <property type="match status" value="1"/>
</dbReference>
<proteinExistence type="predicted"/>
<comment type="caution">
    <text evidence="7">The sequence shown here is derived from an EMBL/GenBank/DDBJ whole genome shotgun (WGS) entry which is preliminary data.</text>
</comment>
<keyword evidence="5 6" id="KW-0472">Membrane</keyword>
<keyword evidence="2" id="KW-1003">Cell membrane</keyword>
<feature type="transmembrane region" description="Helical" evidence="6">
    <location>
        <begin position="181"/>
        <end position="200"/>
    </location>
</feature>
<evidence type="ECO:0000313" key="8">
    <source>
        <dbReference type="Proteomes" id="UP000006190"/>
    </source>
</evidence>
<sequence>MLSRLLKKQLLTKEETLMIALGCLIMTFGIVNIHLPARITEGGVLGFVMLVYKLFNLDPSVMSFLADLTCYAIGFKLLGKDFLFRAIQTSLIFALCYRLMIWVGPILPSLVEAPLLASLLGGILIGVGCGLCISQSCAAGGDDALAMVIADQAGWSIAKAYLLSDGVVLLLSLTYLEPNRLIYSFLTTLVSSFIIGQFELHFPSLQTIEWTSKA</sequence>
<dbReference type="PANTHER" id="PTHR33545">
    <property type="entry name" value="UPF0750 MEMBRANE PROTEIN YITT-RELATED"/>
    <property type="match status" value="1"/>
</dbReference>
<dbReference type="OrthoDB" id="3182000at2"/>
<comment type="subcellular location">
    <subcellularLocation>
        <location evidence="1">Cell membrane</location>
        <topology evidence="1">Multi-pass membrane protein</topology>
    </subcellularLocation>
</comment>
<dbReference type="AlphaFoldDB" id="H3NIE6"/>
<dbReference type="Proteomes" id="UP000006190">
    <property type="component" value="Unassembled WGS sequence"/>
</dbReference>
<gene>
    <name evidence="7" type="ORF">HMPREF9708_00635</name>
</gene>
<dbReference type="eggNOG" id="COG1284">
    <property type="taxonomic scope" value="Bacteria"/>
</dbReference>
<evidence type="ECO:0000256" key="3">
    <source>
        <dbReference type="ARBA" id="ARBA00022692"/>
    </source>
</evidence>
<dbReference type="Pfam" id="PF02588">
    <property type="entry name" value="YitT_membrane"/>
    <property type="match status" value="1"/>
</dbReference>
<dbReference type="RefSeq" id="WP_006308662.1">
    <property type="nucleotide sequence ID" value="NZ_JH601133.1"/>
</dbReference>
<dbReference type="STRING" id="883113.HMPREF9708_00635"/>
<dbReference type="InterPro" id="IPR003740">
    <property type="entry name" value="YitT"/>
</dbReference>
<keyword evidence="3 6" id="KW-0812">Transmembrane</keyword>
<feature type="transmembrane region" description="Helical" evidence="6">
    <location>
        <begin position="115"/>
        <end position="133"/>
    </location>
</feature>
<reference evidence="7 8" key="1">
    <citation type="submission" date="2012-01" db="EMBL/GenBank/DDBJ databases">
        <title>The Genome Sequence of Facklamia languida CCUG 37842.</title>
        <authorList>
            <consortium name="The Broad Institute Genome Sequencing Platform"/>
            <person name="Earl A."/>
            <person name="Ward D."/>
            <person name="Feldgarden M."/>
            <person name="Gevers D."/>
            <person name="Huys G."/>
            <person name="Young S.K."/>
            <person name="Zeng Q."/>
            <person name="Gargeya S."/>
            <person name="Fitzgerald M."/>
            <person name="Haas B."/>
            <person name="Abouelleil A."/>
            <person name="Alvarado L."/>
            <person name="Arachchi H.M."/>
            <person name="Berlin A."/>
            <person name="Chapman S.B."/>
            <person name="Gearin G."/>
            <person name="Goldberg J."/>
            <person name="Griggs A."/>
            <person name="Gujja S."/>
            <person name="Hansen M."/>
            <person name="Heiman D."/>
            <person name="Howarth C."/>
            <person name="Larimer J."/>
            <person name="Lui A."/>
            <person name="MacDonald P.J.P."/>
            <person name="McCowen C."/>
            <person name="Montmayeur A."/>
            <person name="Murphy C."/>
            <person name="Neiman D."/>
            <person name="Pearson M."/>
            <person name="Priest M."/>
            <person name="Roberts A."/>
            <person name="Saif S."/>
            <person name="Shea T."/>
            <person name="Sisk P."/>
            <person name="Stolte C."/>
            <person name="Sykes S."/>
            <person name="Wortman J."/>
            <person name="Nusbaum C."/>
            <person name="Birren B."/>
        </authorList>
    </citation>
    <scope>NUCLEOTIDE SEQUENCE [LARGE SCALE GENOMIC DNA]</scope>
    <source>
        <strain evidence="7 8">CCUG 37842</strain>
    </source>
</reference>
<evidence type="ECO:0000256" key="6">
    <source>
        <dbReference type="SAM" id="Phobius"/>
    </source>
</evidence>
<feature type="transmembrane region" description="Helical" evidence="6">
    <location>
        <begin position="82"/>
        <end position="103"/>
    </location>
</feature>
<name>H3NIE6_9LACT</name>
<dbReference type="PATRIC" id="fig|883113.3.peg.636"/>
<dbReference type="GO" id="GO:0005886">
    <property type="term" value="C:plasma membrane"/>
    <property type="evidence" value="ECO:0007669"/>
    <property type="project" value="UniProtKB-SubCell"/>
</dbReference>
<evidence type="ECO:0000256" key="4">
    <source>
        <dbReference type="ARBA" id="ARBA00022989"/>
    </source>
</evidence>
<evidence type="ECO:0000313" key="7">
    <source>
        <dbReference type="EMBL" id="EHR37456.1"/>
    </source>
</evidence>
<evidence type="ECO:0008006" key="9">
    <source>
        <dbReference type="Google" id="ProtNLM"/>
    </source>
</evidence>
<dbReference type="InterPro" id="IPR051461">
    <property type="entry name" value="UPF0750_membrane"/>
</dbReference>
<organism evidence="7 8">
    <name type="scientific">Facklamia languida CCUG 37842</name>
    <dbReference type="NCBI Taxonomy" id="883113"/>
    <lineage>
        <taxon>Bacteria</taxon>
        <taxon>Bacillati</taxon>
        <taxon>Bacillota</taxon>
        <taxon>Bacilli</taxon>
        <taxon>Lactobacillales</taxon>
        <taxon>Aerococcaceae</taxon>
        <taxon>Facklamia</taxon>
    </lineage>
</organism>
<feature type="transmembrane region" description="Helical" evidence="6">
    <location>
        <begin position="16"/>
        <end position="35"/>
    </location>
</feature>
<evidence type="ECO:0000256" key="2">
    <source>
        <dbReference type="ARBA" id="ARBA00022475"/>
    </source>
</evidence>
<protein>
    <recommendedName>
        <fullName evidence="9">YitT family protein</fullName>
    </recommendedName>
</protein>
<accession>H3NIE6</accession>
<evidence type="ECO:0000256" key="1">
    <source>
        <dbReference type="ARBA" id="ARBA00004651"/>
    </source>
</evidence>
<keyword evidence="4 6" id="KW-1133">Transmembrane helix</keyword>
<evidence type="ECO:0000256" key="5">
    <source>
        <dbReference type="ARBA" id="ARBA00023136"/>
    </source>
</evidence>
<feature type="transmembrane region" description="Helical" evidence="6">
    <location>
        <begin position="55"/>
        <end position="75"/>
    </location>
</feature>